<keyword evidence="8" id="KW-0560">Oxidoreductase</keyword>
<evidence type="ECO:0000256" key="6">
    <source>
        <dbReference type="ARBA" id="ARBA00022827"/>
    </source>
</evidence>
<dbReference type="Proteomes" id="UP001489902">
    <property type="component" value="Chromosome 4"/>
</dbReference>
<protein>
    <submittedName>
        <fullName evidence="12">6-hydroxynicotinate 3-monooxygenase</fullName>
    </submittedName>
</protein>
<reference evidence="12 13" key="1">
    <citation type="submission" date="2024-04" db="EMBL/GenBank/DDBJ databases">
        <title>Complete genome sequence of Fusarium acuminatum.</title>
        <authorList>
            <person name="Lan B."/>
        </authorList>
    </citation>
    <scope>NUCLEOTIDE SEQUENCE [LARGE SCALE GENOMIC DNA]</scope>
    <source>
        <strain evidence="12">1A</strain>
    </source>
</reference>
<keyword evidence="9" id="KW-0503">Monooxygenase</keyword>
<keyword evidence="7" id="KW-1133">Transmembrane helix</keyword>
<keyword evidence="6" id="KW-0274">FAD</keyword>
<dbReference type="InterPro" id="IPR036188">
    <property type="entry name" value="FAD/NAD-bd_sf"/>
</dbReference>
<dbReference type="InterPro" id="IPR050562">
    <property type="entry name" value="FAD_mOase_fung"/>
</dbReference>
<dbReference type="EMBL" id="CP151263">
    <property type="protein sequence ID" value="WZH47040.1"/>
    <property type="molecule type" value="Genomic_DNA"/>
</dbReference>
<evidence type="ECO:0000256" key="5">
    <source>
        <dbReference type="ARBA" id="ARBA00022692"/>
    </source>
</evidence>
<evidence type="ECO:0000256" key="3">
    <source>
        <dbReference type="ARBA" id="ARBA00007992"/>
    </source>
</evidence>
<dbReference type="SUPFAM" id="SSF51905">
    <property type="entry name" value="FAD/NAD(P)-binding domain"/>
    <property type="match status" value="1"/>
</dbReference>
<keyword evidence="4" id="KW-0285">Flavoprotein</keyword>
<dbReference type="PRINTS" id="PR00420">
    <property type="entry name" value="RNGMNOXGNASE"/>
</dbReference>
<evidence type="ECO:0000256" key="4">
    <source>
        <dbReference type="ARBA" id="ARBA00022630"/>
    </source>
</evidence>
<evidence type="ECO:0000259" key="11">
    <source>
        <dbReference type="Pfam" id="PF01494"/>
    </source>
</evidence>
<evidence type="ECO:0000256" key="10">
    <source>
        <dbReference type="ARBA" id="ARBA00023136"/>
    </source>
</evidence>
<accession>A0ABZ2X3L0</accession>
<keyword evidence="13" id="KW-1185">Reference proteome</keyword>
<dbReference type="Gene3D" id="3.50.50.60">
    <property type="entry name" value="FAD/NAD(P)-binding domain"/>
    <property type="match status" value="1"/>
</dbReference>
<comment type="similarity">
    <text evidence="3">Belongs to the paxM FAD-dependent monooxygenase family.</text>
</comment>
<proteinExistence type="inferred from homology"/>
<sequence length="453" mass="50391">MKSFKVIVVGAGPVGLVLAHALQASGIDYVLVERRSQVQPDPAYGLFLWPQIMRIFHQLGLLESILAVSQPMLEAIHRSIDGKVMHREEGFRRLEVMFGYPMAIFNRGDFASTLLNALDKKEERVKTNKRLSKIINNKTGVRVEFLDGTYEEGSIVVGADGVWSSVRDKMAAQAPKGLFDETPNPFEATYAGVFAKANFNDVSFAGKIEPGRNINVYQPGSHVQVFTTSKEAMIIVYHRISAERKRTYFGQNDAEEAAKPWLDVPVGDGITFGDLWKKKVAGGSANFDEGVLPWWHWGRTVLVGDAAHKVRHLSHFRLRNNTNMRQMNPIRGAGACAGIEDAIALVNALKDVLRHEPNPSFFELSQAFVAYQHEREAAAKVWLEISHLNLELCIGPHQPALKAASIADLKAMPLVASGPVLKHIPFPDEKSGFIPWVKKVRMSKDTEQIKAHL</sequence>
<keyword evidence="5" id="KW-0812">Transmembrane</keyword>
<evidence type="ECO:0000256" key="9">
    <source>
        <dbReference type="ARBA" id="ARBA00023033"/>
    </source>
</evidence>
<dbReference type="PANTHER" id="PTHR47356:SF2">
    <property type="entry name" value="FAD-BINDING DOMAIN-CONTAINING PROTEIN-RELATED"/>
    <property type="match status" value="1"/>
</dbReference>
<evidence type="ECO:0000256" key="2">
    <source>
        <dbReference type="ARBA" id="ARBA00004370"/>
    </source>
</evidence>
<dbReference type="PANTHER" id="PTHR47356">
    <property type="entry name" value="FAD-DEPENDENT MONOOXYGENASE ASQG-RELATED"/>
    <property type="match status" value="1"/>
</dbReference>
<evidence type="ECO:0000313" key="12">
    <source>
        <dbReference type="EMBL" id="WZH47040.1"/>
    </source>
</evidence>
<evidence type="ECO:0000256" key="1">
    <source>
        <dbReference type="ARBA" id="ARBA00001974"/>
    </source>
</evidence>
<evidence type="ECO:0000256" key="8">
    <source>
        <dbReference type="ARBA" id="ARBA00023002"/>
    </source>
</evidence>
<organism evidence="12 13">
    <name type="scientific">Fusarium acuminatum</name>
    <dbReference type="NCBI Taxonomy" id="5515"/>
    <lineage>
        <taxon>Eukaryota</taxon>
        <taxon>Fungi</taxon>
        <taxon>Dikarya</taxon>
        <taxon>Ascomycota</taxon>
        <taxon>Pezizomycotina</taxon>
        <taxon>Sordariomycetes</taxon>
        <taxon>Hypocreomycetidae</taxon>
        <taxon>Hypocreales</taxon>
        <taxon>Nectriaceae</taxon>
        <taxon>Fusarium</taxon>
        <taxon>Fusarium tricinctum species complex</taxon>
    </lineage>
</organism>
<name>A0ABZ2X3L0_9HYPO</name>
<comment type="subcellular location">
    <subcellularLocation>
        <location evidence="2">Membrane</location>
    </subcellularLocation>
</comment>
<dbReference type="InterPro" id="IPR002938">
    <property type="entry name" value="FAD-bd"/>
</dbReference>
<gene>
    <name evidence="12" type="ORF">QYS62_008178</name>
</gene>
<dbReference type="Pfam" id="PF01494">
    <property type="entry name" value="FAD_binding_3"/>
    <property type="match status" value="1"/>
</dbReference>
<comment type="cofactor">
    <cofactor evidence="1">
        <name>FAD</name>
        <dbReference type="ChEBI" id="CHEBI:57692"/>
    </cofactor>
</comment>
<evidence type="ECO:0000256" key="7">
    <source>
        <dbReference type="ARBA" id="ARBA00022989"/>
    </source>
</evidence>
<feature type="domain" description="FAD-binding" evidence="11">
    <location>
        <begin position="5"/>
        <end position="310"/>
    </location>
</feature>
<evidence type="ECO:0000313" key="13">
    <source>
        <dbReference type="Proteomes" id="UP001489902"/>
    </source>
</evidence>
<keyword evidence="10" id="KW-0472">Membrane</keyword>